<dbReference type="EMBL" id="FNOK01000056">
    <property type="protein sequence ID" value="SDZ27548.1"/>
    <property type="molecule type" value="Genomic_DNA"/>
</dbReference>
<dbReference type="PANTHER" id="PTHR30575:SF3">
    <property type="entry name" value="PEPTIDASE M20 DIMERISATION DOMAIN-CONTAINING PROTEIN"/>
    <property type="match status" value="1"/>
</dbReference>
<dbReference type="GO" id="GO:0005737">
    <property type="term" value="C:cytoplasm"/>
    <property type="evidence" value="ECO:0007669"/>
    <property type="project" value="TreeGrafter"/>
</dbReference>
<dbReference type="Gene3D" id="3.40.630.10">
    <property type="entry name" value="Zn peptidases"/>
    <property type="match status" value="2"/>
</dbReference>
<dbReference type="PANTHER" id="PTHR30575">
    <property type="entry name" value="PEPTIDASE M20"/>
    <property type="match status" value="1"/>
</dbReference>
<feature type="binding site" evidence="1">
    <location>
        <position position="138"/>
    </location>
    <ligand>
        <name>Mn(2+)</name>
        <dbReference type="ChEBI" id="CHEBI:29035"/>
        <label>2</label>
    </ligand>
</feature>
<evidence type="ECO:0000313" key="4">
    <source>
        <dbReference type="Proteomes" id="UP000199529"/>
    </source>
</evidence>
<feature type="binding site" evidence="1">
    <location>
        <position position="173"/>
    </location>
    <ligand>
        <name>Mn(2+)</name>
        <dbReference type="ChEBI" id="CHEBI:29035"/>
        <label>1</label>
    </ligand>
</feature>
<keyword evidence="1" id="KW-0479">Metal-binding</keyword>
<dbReference type="STRING" id="418495.SAMN05216215_105657"/>
<gene>
    <name evidence="3" type="ORF">SAMN05216215_105657</name>
</gene>
<dbReference type="Pfam" id="PF01546">
    <property type="entry name" value="Peptidase_M20"/>
    <property type="match status" value="1"/>
</dbReference>
<dbReference type="OrthoDB" id="9781032at2"/>
<accession>A0A1H3RQM3</accession>
<dbReference type="InterPro" id="IPR011650">
    <property type="entry name" value="Peptidase_M20_dimer"/>
</dbReference>
<keyword evidence="4" id="KW-1185">Reference proteome</keyword>
<evidence type="ECO:0000256" key="1">
    <source>
        <dbReference type="PIRSR" id="PIRSR005962-1"/>
    </source>
</evidence>
<dbReference type="GO" id="GO:0046872">
    <property type="term" value="F:metal ion binding"/>
    <property type="evidence" value="ECO:0007669"/>
    <property type="project" value="UniProtKB-KW"/>
</dbReference>
<feature type="domain" description="Peptidase M20 dimerisation" evidence="2">
    <location>
        <begin position="220"/>
        <end position="309"/>
    </location>
</feature>
<dbReference type="AlphaFoldDB" id="A0A1H3RQM3"/>
<dbReference type="InterPro" id="IPR036264">
    <property type="entry name" value="Bact_exopeptidase_dim_dom"/>
</dbReference>
<protein>
    <submittedName>
        <fullName evidence="3">Aminobenzoyl-glutamate utilization protein A</fullName>
    </submittedName>
</protein>
<evidence type="ECO:0000313" key="3">
    <source>
        <dbReference type="EMBL" id="SDZ27548.1"/>
    </source>
</evidence>
<feature type="binding site" evidence="1">
    <location>
        <position position="140"/>
    </location>
    <ligand>
        <name>Mn(2+)</name>
        <dbReference type="ChEBI" id="CHEBI:29035"/>
        <label>2</label>
    </ligand>
</feature>
<dbReference type="SUPFAM" id="SSF55031">
    <property type="entry name" value="Bacterial exopeptidase dimerisation domain"/>
    <property type="match status" value="1"/>
</dbReference>
<dbReference type="NCBIfam" id="TIGR01891">
    <property type="entry name" value="amidohydrolases"/>
    <property type="match status" value="1"/>
</dbReference>
<dbReference type="Pfam" id="PF07687">
    <property type="entry name" value="M20_dimer"/>
    <property type="match status" value="1"/>
</dbReference>
<dbReference type="GO" id="GO:0046657">
    <property type="term" value="P:folic acid catabolic process"/>
    <property type="evidence" value="ECO:0007669"/>
    <property type="project" value="TreeGrafter"/>
</dbReference>
<proteinExistence type="predicted"/>
<feature type="binding site" evidence="1">
    <location>
        <position position="197"/>
    </location>
    <ligand>
        <name>Mn(2+)</name>
        <dbReference type="ChEBI" id="CHEBI:29035"/>
        <label>2</label>
    </ligand>
</feature>
<dbReference type="InterPro" id="IPR017439">
    <property type="entry name" value="Amidohydrolase"/>
</dbReference>
<dbReference type="SUPFAM" id="SSF53187">
    <property type="entry name" value="Zn-dependent exopeptidases"/>
    <property type="match status" value="1"/>
</dbReference>
<evidence type="ECO:0000259" key="2">
    <source>
        <dbReference type="Pfam" id="PF07687"/>
    </source>
</evidence>
<sequence>MQFDELVALRRDFHRYAEPAFLEIRTSSIVAARLRALGLEPLTGRAAMRADTVVDYPTAERREQFAERAVKTGADAAGVEHAAEFGTAVIAEVKGNRPGPVWGLRFDMDALPLAESDSPEHAPAAGGFRCDYGAMHACAHDSHTAIGLGLASRLAADADFAGTVRFLFQPAEEGGRGAASMIAAGAAEGIDRFVAVHLGLDEPAGKVSGGIHGLLATTKMRARFTGTAAHAAGAPEQGANALVTAASALLNVMALPRYSTADTRINVGTLHGGDNVNIVPSWAEMTLEARSTDSDVSSGLTERIKTALRGSGAMHGVAVDVIETGGSATMDCDAELVEAIDRIAAELPDAGTTDGFKQMGGSDDASLFAREVQRAGGIATYMTVGGGNTAPHHNPLFDIDESAMPVALDVMERLIRR</sequence>
<feature type="binding site" evidence="1">
    <location>
        <position position="393"/>
    </location>
    <ligand>
        <name>Mn(2+)</name>
        <dbReference type="ChEBI" id="CHEBI:29035"/>
        <label>2</label>
    </ligand>
</feature>
<reference evidence="4" key="1">
    <citation type="submission" date="2016-10" db="EMBL/GenBank/DDBJ databases">
        <authorList>
            <person name="Varghese N."/>
            <person name="Submissions S."/>
        </authorList>
    </citation>
    <scope>NUCLEOTIDE SEQUENCE [LARGE SCALE GENOMIC DNA]</scope>
    <source>
        <strain evidence="4">CGMCC 4.3530</strain>
    </source>
</reference>
<dbReference type="InterPro" id="IPR052030">
    <property type="entry name" value="Peptidase_M20/M20A_hydrolases"/>
</dbReference>
<dbReference type="GO" id="GO:0071713">
    <property type="term" value="F:para-aminobenzoyl-glutamate hydrolase activity"/>
    <property type="evidence" value="ECO:0007669"/>
    <property type="project" value="TreeGrafter"/>
</dbReference>
<dbReference type="GO" id="GO:0016805">
    <property type="term" value="F:dipeptidase activity"/>
    <property type="evidence" value="ECO:0007669"/>
    <property type="project" value="TreeGrafter"/>
</dbReference>
<dbReference type="Proteomes" id="UP000199529">
    <property type="component" value="Unassembled WGS sequence"/>
</dbReference>
<name>A0A1H3RQM3_9PSEU</name>
<organism evidence="3 4">
    <name type="scientific">Saccharopolyspora shandongensis</name>
    <dbReference type="NCBI Taxonomy" id="418495"/>
    <lineage>
        <taxon>Bacteria</taxon>
        <taxon>Bacillati</taxon>
        <taxon>Actinomycetota</taxon>
        <taxon>Actinomycetes</taxon>
        <taxon>Pseudonocardiales</taxon>
        <taxon>Pseudonocardiaceae</taxon>
        <taxon>Saccharopolyspora</taxon>
    </lineage>
</organism>
<keyword evidence="1" id="KW-0464">Manganese</keyword>
<dbReference type="PIRSF" id="PIRSF005962">
    <property type="entry name" value="Pept_M20D_amidohydro"/>
    <property type="match status" value="1"/>
</dbReference>
<dbReference type="InterPro" id="IPR002933">
    <property type="entry name" value="Peptidase_M20"/>
</dbReference>
<comment type="cofactor">
    <cofactor evidence="1">
        <name>Mn(2+)</name>
        <dbReference type="ChEBI" id="CHEBI:29035"/>
    </cofactor>
    <text evidence="1">The Mn(2+) ion enhances activity.</text>
</comment>